<protein>
    <submittedName>
        <fullName evidence="2">Integral membrane protein</fullName>
    </submittedName>
</protein>
<dbReference type="STRING" id="1246995.AFR_22775"/>
<keyword evidence="1" id="KW-1133">Transmembrane helix</keyword>
<organism evidence="2 3">
    <name type="scientific">Actinoplanes friuliensis DSM 7358</name>
    <dbReference type="NCBI Taxonomy" id="1246995"/>
    <lineage>
        <taxon>Bacteria</taxon>
        <taxon>Bacillati</taxon>
        <taxon>Actinomycetota</taxon>
        <taxon>Actinomycetes</taxon>
        <taxon>Micromonosporales</taxon>
        <taxon>Micromonosporaceae</taxon>
        <taxon>Actinoplanes</taxon>
    </lineage>
</organism>
<evidence type="ECO:0000313" key="2">
    <source>
        <dbReference type="EMBL" id="AGZ42825.1"/>
    </source>
</evidence>
<dbReference type="OrthoDB" id="4320047at2"/>
<gene>
    <name evidence="2" type="ORF">AFR_22775</name>
</gene>
<feature type="transmembrane region" description="Helical" evidence="1">
    <location>
        <begin position="495"/>
        <end position="512"/>
    </location>
</feature>
<feature type="transmembrane region" description="Helical" evidence="1">
    <location>
        <begin position="230"/>
        <end position="249"/>
    </location>
</feature>
<sequence>MAGWVEHGTADWTELRVHGVSGTPPEAMLEHPTVRRVSGDAASGFYRRVWQARSIAADDRTSVLEAYSWGGLTAGSKLRALWLLLIPFLLANVAFYARPADRPGFRQRLGEAVQRLFALTITATLVLATVNVSMDFAGWQCVRPGGAGSCSSAWAGFLSWPWLDTPGRRIALTALVPIAVVALLWWLANKTWCANEVTPVEAVDADNGQHSPLENRRMWNSARPVRRLRAVHVTAALALVGILALAPFTRDRPTLLSGSLMGVLLATGLLSLVLVCLPSMSDRPDTGTEDDGGASTRFIASLPWLTLGLVAVSLAWMWFAKPVPTGSPGAPRTSLPWLSAAVHIGITVQIVLLIIMVVLLTAVRRHNKGAAWFGYATAILMLFGSALSGAYAAAMVLAVAHLLGKPMPRDRGIDPLVTPMPYFWAAALALVVAAAAVIVGLYGYWSLRRLARGAMLTKVNITYPGNTDPVRARAIAKQWALATADKTLRQVAGRFVALTVVLIVAACIGYAAEQTAVTDTPVLAGMANVGDWLIGLFAAGLLYLGRQTFRNANTRRLVGIIWDLGTFWPRAAHPLAPPCYAERAVPELVNRIDHLRRDGTANVLLSCHSQGTVLGAAVIMQLTYEQSSSVALLTYGAPLDRLYAPFFPAYFGPAQLRRTGSFLVHGTDLPVARWPWRNLYRPSDPIGGPVLGADCVDRPLVDPVFGRAAGDISYPPTLGHSGYTDAPEWAAAVEEVKELRLSQVPYGLLATPP</sequence>
<keyword evidence="1" id="KW-0812">Transmembrane</keyword>
<name>U5W4B4_9ACTN</name>
<feature type="transmembrane region" description="Helical" evidence="1">
    <location>
        <begin position="340"/>
        <end position="363"/>
    </location>
</feature>
<dbReference type="HOGENOM" id="CLU_350184_0_0_11"/>
<feature type="transmembrane region" description="Helical" evidence="1">
    <location>
        <begin position="78"/>
        <end position="96"/>
    </location>
</feature>
<keyword evidence="3" id="KW-1185">Reference proteome</keyword>
<accession>U5W4B4</accession>
<dbReference type="AlphaFoldDB" id="U5W4B4"/>
<feature type="transmembrane region" description="Helical" evidence="1">
    <location>
        <begin position="255"/>
        <end position="277"/>
    </location>
</feature>
<proteinExistence type="predicted"/>
<feature type="transmembrane region" description="Helical" evidence="1">
    <location>
        <begin position="524"/>
        <end position="545"/>
    </location>
</feature>
<evidence type="ECO:0000256" key="1">
    <source>
        <dbReference type="SAM" id="Phobius"/>
    </source>
</evidence>
<feature type="transmembrane region" description="Helical" evidence="1">
    <location>
        <begin position="422"/>
        <end position="445"/>
    </location>
</feature>
<dbReference type="RefSeq" id="WP_023363319.1">
    <property type="nucleotide sequence ID" value="NC_022657.1"/>
</dbReference>
<dbReference type="eggNOG" id="COG0657">
    <property type="taxonomic scope" value="Bacteria"/>
</dbReference>
<reference evidence="2 3" key="1">
    <citation type="journal article" date="2014" name="J. Biotechnol.">
        <title>Complete genome sequence of the actinobacterium Actinoplanes friuliensis HAG 010964, producer of the lipopeptide antibiotic friulimycin.</title>
        <authorList>
            <person name="Ruckert C."/>
            <person name="Szczepanowski R."/>
            <person name="Albersmeier A."/>
            <person name="Goesmann A."/>
            <person name="Fischer N."/>
            <person name="Steinkamper A."/>
            <person name="Puhler A."/>
            <person name="Biener R."/>
            <person name="Schwartz D."/>
            <person name="Kalinowski J."/>
        </authorList>
    </citation>
    <scope>NUCLEOTIDE SEQUENCE [LARGE SCALE GENOMIC DNA]</scope>
    <source>
        <strain evidence="2 3">DSM 7358</strain>
    </source>
</reference>
<evidence type="ECO:0000313" key="3">
    <source>
        <dbReference type="Proteomes" id="UP000017746"/>
    </source>
</evidence>
<feature type="transmembrane region" description="Helical" evidence="1">
    <location>
        <begin position="375"/>
        <end position="402"/>
    </location>
</feature>
<dbReference type="EMBL" id="CP006272">
    <property type="protein sequence ID" value="AGZ42825.1"/>
    <property type="molecule type" value="Genomic_DNA"/>
</dbReference>
<feature type="transmembrane region" description="Helical" evidence="1">
    <location>
        <begin position="170"/>
        <end position="188"/>
    </location>
</feature>
<feature type="transmembrane region" description="Helical" evidence="1">
    <location>
        <begin position="298"/>
        <end position="320"/>
    </location>
</feature>
<feature type="transmembrane region" description="Helical" evidence="1">
    <location>
        <begin position="116"/>
        <end position="134"/>
    </location>
</feature>
<dbReference type="KEGG" id="afs:AFR_22775"/>
<keyword evidence="1" id="KW-0472">Membrane</keyword>
<dbReference type="Proteomes" id="UP000017746">
    <property type="component" value="Chromosome"/>
</dbReference>
<dbReference type="PATRIC" id="fig|1246995.3.peg.4616"/>